<feature type="transmembrane region" description="Helical" evidence="10">
    <location>
        <begin position="571"/>
        <end position="593"/>
    </location>
</feature>
<dbReference type="GO" id="GO:0004965">
    <property type="term" value="F:G protein-coupled GABA receptor activity"/>
    <property type="evidence" value="ECO:0007669"/>
    <property type="project" value="InterPro"/>
</dbReference>
<evidence type="ECO:0000256" key="10">
    <source>
        <dbReference type="SAM" id="Phobius"/>
    </source>
</evidence>
<keyword evidence="5 10" id="KW-0472">Membrane</keyword>
<evidence type="ECO:0000256" key="7">
    <source>
        <dbReference type="ARBA" id="ARBA00023180"/>
    </source>
</evidence>
<evidence type="ECO:0000256" key="3">
    <source>
        <dbReference type="ARBA" id="ARBA00022989"/>
    </source>
</evidence>
<dbReference type="InterPro" id="IPR002455">
    <property type="entry name" value="GPCR3_GABA-B"/>
</dbReference>
<evidence type="ECO:0000313" key="13">
    <source>
        <dbReference type="Proteomes" id="UP001153069"/>
    </source>
</evidence>
<feature type="region of interest" description="Disordered" evidence="9">
    <location>
        <begin position="662"/>
        <end position="688"/>
    </location>
</feature>
<feature type="transmembrane region" description="Helical" evidence="10">
    <location>
        <begin position="543"/>
        <end position="565"/>
    </location>
</feature>
<feature type="compositionally biased region" description="Acidic residues" evidence="9">
    <location>
        <begin position="708"/>
        <end position="722"/>
    </location>
</feature>
<gene>
    <name evidence="12" type="ORF">SEMRO_22_G015220.1</name>
</gene>
<evidence type="ECO:0000313" key="12">
    <source>
        <dbReference type="EMBL" id="CAB9497577.1"/>
    </source>
</evidence>
<keyword evidence="4" id="KW-0297">G-protein coupled receptor</keyword>
<evidence type="ECO:0000256" key="5">
    <source>
        <dbReference type="ARBA" id="ARBA00023136"/>
    </source>
</evidence>
<dbReference type="InterPro" id="IPR025997">
    <property type="entry name" value="SBP_2_dom"/>
</dbReference>
<dbReference type="PANTHER" id="PTHR10519:SF20">
    <property type="entry name" value="G-PROTEIN COUPLED RECEPTOR 156-RELATED"/>
    <property type="match status" value="1"/>
</dbReference>
<protein>
    <submittedName>
        <fullName evidence="12">Acid type B receptor subunit 2</fullName>
    </submittedName>
</protein>
<keyword evidence="2 10" id="KW-0812">Transmembrane</keyword>
<comment type="subcellular location">
    <subcellularLocation>
        <location evidence="1">Membrane</location>
        <topology evidence="1">Multi-pass membrane protein</topology>
    </subcellularLocation>
</comment>
<dbReference type="PANTHER" id="PTHR10519">
    <property type="entry name" value="GABA-B RECEPTOR"/>
    <property type="match status" value="1"/>
</dbReference>
<dbReference type="Pfam" id="PF00003">
    <property type="entry name" value="7tm_3"/>
    <property type="match status" value="1"/>
</dbReference>
<evidence type="ECO:0000256" key="2">
    <source>
        <dbReference type="ARBA" id="ARBA00022692"/>
    </source>
</evidence>
<dbReference type="InterPro" id="IPR017978">
    <property type="entry name" value="GPCR_3_C"/>
</dbReference>
<evidence type="ECO:0000256" key="6">
    <source>
        <dbReference type="ARBA" id="ARBA00023170"/>
    </source>
</evidence>
<feature type="domain" description="G-protein coupled receptors family 3 profile" evidence="11">
    <location>
        <begin position="408"/>
        <end position="599"/>
    </location>
</feature>
<evidence type="ECO:0000256" key="9">
    <source>
        <dbReference type="SAM" id="MobiDB-lite"/>
    </source>
</evidence>
<reference evidence="12" key="1">
    <citation type="submission" date="2020-06" db="EMBL/GenBank/DDBJ databases">
        <authorList>
            <consortium name="Plant Systems Biology data submission"/>
        </authorList>
    </citation>
    <scope>NUCLEOTIDE SEQUENCE</scope>
    <source>
        <strain evidence="12">D6</strain>
    </source>
</reference>
<dbReference type="AlphaFoldDB" id="A0A9N8H2P2"/>
<dbReference type="Proteomes" id="UP001153069">
    <property type="component" value="Unassembled WGS sequence"/>
</dbReference>
<evidence type="ECO:0000256" key="4">
    <source>
        <dbReference type="ARBA" id="ARBA00023040"/>
    </source>
</evidence>
<feature type="transmembrane region" description="Helical" evidence="10">
    <location>
        <begin position="506"/>
        <end position="523"/>
    </location>
</feature>
<feature type="compositionally biased region" description="Polar residues" evidence="9">
    <location>
        <begin position="623"/>
        <end position="635"/>
    </location>
</feature>
<dbReference type="SUPFAM" id="SSF53822">
    <property type="entry name" value="Periplasmic binding protein-like I"/>
    <property type="match status" value="1"/>
</dbReference>
<keyword evidence="7" id="KW-0325">Glycoprotein</keyword>
<accession>A0A9N8H2P2</accession>
<keyword evidence="6 12" id="KW-0675">Receptor</keyword>
<feature type="transmembrane region" description="Helical" evidence="10">
    <location>
        <begin position="324"/>
        <end position="347"/>
    </location>
</feature>
<dbReference type="EMBL" id="CAICTM010000022">
    <property type="protein sequence ID" value="CAB9497577.1"/>
    <property type="molecule type" value="Genomic_DNA"/>
</dbReference>
<feature type="transmembrane region" description="Helical" evidence="10">
    <location>
        <begin position="412"/>
        <end position="433"/>
    </location>
</feature>
<dbReference type="Gene3D" id="3.40.50.2300">
    <property type="match status" value="2"/>
</dbReference>
<evidence type="ECO:0000259" key="11">
    <source>
        <dbReference type="PROSITE" id="PS50259"/>
    </source>
</evidence>
<sequence>MITASASSSSSSSLGEGEEVKKYRFALVAKWATHPFFEAAHEGCLVAASELGDTECVYVGPMDSPDGYEQERIVRNLIFNDTIDGIAISVGLPDVMRETIHMAMDSYNIPVVTFDSDDPQSDRIAYIGTDNTFFGEQLAKTLIQLHPNGGSFGVLGSFHDAPNLAERMVGLRHTLTNRNHGDGTWIEVEGSPFAYNATDMDAAFAQMEFFAQQNVTAIVPVQVGPMGDGRRWKEFRRRHANITLVNADDLDFQLTLLAHRYVDGLVGQLPFEMALLSMKALHQLVQGETLESDVIGTNLLVHLKVPLVLPGLVVDDGRIDQLRIMGYTFCAIAVTASLGACGWTFANRKVRVVIASQPFFLYMVAVGILILSSTIIPLSFDDGGHQYDYRENLDLSITANQDETKRVAICMSVPWCALMGFSIVFASLFSKTWRINKIFRSQTFTRVQVTARQALTPSMLVLGLNLVVLICWTILDPLTYTRQAHLGTDGWNRELSTYGSCQSNNVARFIVPLFVINLILLAIANWQAYEARFIESEFAESKYIAACMASLLQAIVMGVPILYMIRDNPEAYYLILVTTIFVVCMVTLSVIFLPKMLYVREFLSMSKESQMFTMKDAIQRSSVTSSARRLSTTGMDRSPARRSPVDLQSSLRSRFFRVKDPNEGQTAASGTIMRQRRALNDSSRQKQVERLPLAASSIAEGAVPAFDITDETTSNDELEEGQQDGLRLYRRREPVILSVVDDDVSNCESDGNLRHHTKSSDVEGGEGAAAKAMAECDPVTIVPDTEEKPEEAC</sequence>
<evidence type="ECO:0000256" key="1">
    <source>
        <dbReference type="ARBA" id="ARBA00004141"/>
    </source>
</evidence>
<dbReference type="GO" id="GO:0038039">
    <property type="term" value="C:G protein-coupled receptor heterodimeric complex"/>
    <property type="evidence" value="ECO:0007669"/>
    <property type="project" value="TreeGrafter"/>
</dbReference>
<dbReference type="OrthoDB" id="48903at2759"/>
<proteinExistence type="predicted"/>
<keyword evidence="13" id="KW-1185">Reference proteome</keyword>
<keyword evidence="3 10" id="KW-1133">Transmembrane helix</keyword>
<feature type="region of interest" description="Disordered" evidence="9">
    <location>
        <begin position="623"/>
        <end position="646"/>
    </location>
</feature>
<dbReference type="Pfam" id="PF13407">
    <property type="entry name" value="Peripla_BP_4"/>
    <property type="match status" value="1"/>
</dbReference>
<dbReference type="CDD" id="cd15047">
    <property type="entry name" value="7tmC_GABA-B-like"/>
    <property type="match status" value="1"/>
</dbReference>
<feature type="transmembrane region" description="Helical" evidence="10">
    <location>
        <begin position="359"/>
        <end position="380"/>
    </location>
</feature>
<evidence type="ECO:0000256" key="8">
    <source>
        <dbReference type="ARBA" id="ARBA00023224"/>
    </source>
</evidence>
<dbReference type="InterPro" id="IPR028082">
    <property type="entry name" value="Peripla_BP_I"/>
</dbReference>
<dbReference type="PROSITE" id="PS50259">
    <property type="entry name" value="G_PROTEIN_RECEP_F3_4"/>
    <property type="match status" value="1"/>
</dbReference>
<name>A0A9N8H2P2_9STRA</name>
<keyword evidence="8" id="KW-0807">Transducer</keyword>
<feature type="region of interest" description="Disordered" evidence="9">
    <location>
        <begin position="704"/>
        <end position="723"/>
    </location>
</feature>
<organism evidence="12 13">
    <name type="scientific">Seminavis robusta</name>
    <dbReference type="NCBI Taxonomy" id="568900"/>
    <lineage>
        <taxon>Eukaryota</taxon>
        <taxon>Sar</taxon>
        <taxon>Stramenopiles</taxon>
        <taxon>Ochrophyta</taxon>
        <taxon>Bacillariophyta</taxon>
        <taxon>Bacillariophyceae</taxon>
        <taxon>Bacillariophycidae</taxon>
        <taxon>Naviculales</taxon>
        <taxon>Naviculaceae</taxon>
        <taxon>Seminavis</taxon>
    </lineage>
</organism>
<comment type="caution">
    <text evidence="12">The sequence shown here is derived from an EMBL/GenBank/DDBJ whole genome shotgun (WGS) entry which is preliminary data.</text>
</comment>